<reference evidence="1 2" key="1">
    <citation type="journal article" date="2016" name="Nat. Commun.">
        <title>Thousands of microbial genomes shed light on interconnected biogeochemical processes in an aquifer system.</title>
        <authorList>
            <person name="Anantharaman K."/>
            <person name="Brown C.T."/>
            <person name="Hug L.A."/>
            <person name="Sharon I."/>
            <person name="Castelle C.J."/>
            <person name="Probst A.J."/>
            <person name="Thomas B.C."/>
            <person name="Singh A."/>
            <person name="Wilkins M.J."/>
            <person name="Karaoz U."/>
            <person name="Brodie E.L."/>
            <person name="Williams K.H."/>
            <person name="Hubbard S.S."/>
            <person name="Banfield J.F."/>
        </authorList>
    </citation>
    <scope>NUCLEOTIDE SEQUENCE [LARGE SCALE GENOMIC DNA]</scope>
</reference>
<proteinExistence type="predicted"/>
<accession>A0A1F6LP83</accession>
<dbReference type="SUPFAM" id="SSF53335">
    <property type="entry name" value="S-adenosyl-L-methionine-dependent methyltransferases"/>
    <property type="match status" value="1"/>
</dbReference>
<dbReference type="PANTHER" id="PTHR43861">
    <property type="entry name" value="TRANS-ACONITATE 2-METHYLTRANSFERASE-RELATED"/>
    <property type="match status" value="1"/>
</dbReference>
<dbReference type="Proteomes" id="UP000176329">
    <property type="component" value="Unassembled WGS sequence"/>
</dbReference>
<dbReference type="CDD" id="cd02440">
    <property type="entry name" value="AdoMet_MTases"/>
    <property type="match status" value="1"/>
</dbReference>
<dbReference type="InterPro" id="IPR029063">
    <property type="entry name" value="SAM-dependent_MTases_sf"/>
</dbReference>
<dbReference type="Pfam" id="PF13489">
    <property type="entry name" value="Methyltransf_23"/>
    <property type="match status" value="1"/>
</dbReference>
<evidence type="ECO:0000313" key="2">
    <source>
        <dbReference type="Proteomes" id="UP000176329"/>
    </source>
</evidence>
<dbReference type="Gene3D" id="3.40.50.150">
    <property type="entry name" value="Vaccinia Virus protein VP39"/>
    <property type="match status" value="1"/>
</dbReference>
<organism evidence="1 2">
    <name type="scientific">Candidatus Magasanikbacteria bacterium RIFCSPHIGHO2_01_FULL_50_8</name>
    <dbReference type="NCBI Taxonomy" id="1798674"/>
    <lineage>
        <taxon>Bacteria</taxon>
        <taxon>Candidatus Magasanikiibacteriota</taxon>
    </lineage>
</organism>
<protein>
    <recommendedName>
        <fullName evidence="3">Methyltransferase type 11 domain-containing protein</fullName>
    </recommendedName>
</protein>
<dbReference type="AlphaFoldDB" id="A0A1F6LP83"/>
<evidence type="ECO:0008006" key="3">
    <source>
        <dbReference type="Google" id="ProtNLM"/>
    </source>
</evidence>
<dbReference type="EMBL" id="MFPV01000044">
    <property type="protein sequence ID" value="OGH61197.1"/>
    <property type="molecule type" value="Genomic_DNA"/>
</dbReference>
<gene>
    <name evidence="1" type="ORF">A2848_00760</name>
</gene>
<sequence>MDSRYSASYFDVESTHWWFQARRKILKALLVDELKKRGKTRFDHALEIGCFAGKNIEEFRQLSARWSGVEPSLEAAQHAQQALPEAEILIGEFPRATPEGTYDAIFLFDVLEHIENSSAALSEIKHLLRPGGLLVITVPAYQWLWTPFDTINKHFRRYTASRLRDELYEAKLCITRIGYYNFFLFPLAVIDRILSRVRQGFVQQEIHVPSAPINAVLRFIFSIETLIVPHIFFPCGLSVITIAKNKEESV</sequence>
<evidence type="ECO:0000313" key="1">
    <source>
        <dbReference type="EMBL" id="OGH61197.1"/>
    </source>
</evidence>
<name>A0A1F6LP83_9BACT</name>
<comment type="caution">
    <text evidence="1">The sequence shown here is derived from an EMBL/GenBank/DDBJ whole genome shotgun (WGS) entry which is preliminary data.</text>
</comment>